<evidence type="ECO:0000313" key="1">
    <source>
        <dbReference type="EMBL" id="VVC98277.1"/>
    </source>
</evidence>
<protein>
    <submittedName>
        <fullName evidence="1">Uncharacterized protein</fullName>
    </submittedName>
</protein>
<evidence type="ECO:0000313" key="2">
    <source>
        <dbReference type="Proteomes" id="UP000324832"/>
    </source>
</evidence>
<dbReference type="AlphaFoldDB" id="A0A5E4QJ20"/>
<gene>
    <name evidence="1" type="ORF">LSINAPIS_LOCUS9383</name>
</gene>
<reference evidence="1 2" key="1">
    <citation type="submission" date="2017-07" db="EMBL/GenBank/DDBJ databases">
        <authorList>
            <person name="Talla V."/>
            <person name="Backstrom N."/>
        </authorList>
    </citation>
    <scope>NUCLEOTIDE SEQUENCE [LARGE SCALE GENOMIC DNA]</scope>
</reference>
<dbReference type="Proteomes" id="UP000324832">
    <property type="component" value="Unassembled WGS sequence"/>
</dbReference>
<accession>A0A5E4QJ20</accession>
<dbReference type="EMBL" id="FZQP02003446">
    <property type="protein sequence ID" value="VVC98277.1"/>
    <property type="molecule type" value="Genomic_DNA"/>
</dbReference>
<sequence length="74" mass="7905">MRSAHAQDTASDQTAPLNNVTDSCKLVVFIESKPIWRLSLCGGNAASVAARAGTKLLPPKIKIVWNPPTTPCDM</sequence>
<organism evidence="1 2">
    <name type="scientific">Leptidea sinapis</name>
    <dbReference type="NCBI Taxonomy" id="189913"/>
    <lineage>
        <taxon>Eukaryota</taxon>
        <taxon>Metazoa</taxon>
        <taxon>Ecdysozoa</taxon>
        <taxon>Arthropoda</taxon>
        <taxon>Hexapoda</taxon>
        <taxon>Insecta</taxon>
        <taxon>Pterygota</taxon>
        <taxon>Neoptera</taxon>
        <taxon>Endopterygota</taxon>
        <taxon>Lepidoptera</taxon>
        <taxon>Glossata</taxon>
        <taxon>Ditrysia</taxon>
        <taxon>Papilionoidea</taxon>
        <taxon>Pieridae</taxon>
        <taxon>Dismorphiinae</taxon>
        <taxon>Leptidea</taxon>
    </lineage>
</organism>
<keyword evidence="2" id="KW-1185">Reference proteome</keyword>
<name>A0A5E4QJ20_9NEOP</name>
<proteinExistence type="predicted"/>